<proteinExistence type="inferred from homology"/>
<keyword evidence="11" id="KW-1185">Reference proteome</keyword>
<comment type="similarity">
    <text evidence="7">Belongs to the TonB-dependent receptor family.</text>
</comment>
<dbReference type="InterPro" id="IPR037066">
    <property type="entry name" value="Plug_dom_sf"/>
</dbReference>
<evidence type="ECO:0000256" key="5">
    <source>
        <dbReference type="ARBA" id="ARBA00023136"/>
    </source>
</evidence>
<comment type="caution">
    <text evidence="10">The sequence shown here is derived from an EMBL/GenBank/DDBJ whole genome shotgun (WGS) entry which is preliminary data.</text>
</comment>
<comment type="subcellular location">
    <subcellularLocation>
        <location evidence="1 7">Cell outer membrane</location>
        <topology evidence="1 7">Multi-pass membrane protein</topology>
    </subcellularLocation>
</comment>
<name>A0ABS1KXP9_9BACT</name>
<dbReference type="SUPFAM" id="SSF49464">
    <property type="entry name" value="Carboxypeptidase regulatory domain-like"/>
    <property type="match status" value="1"/>
</dbReference>
<feature type="signal peptide" evidence="8">
    <location>
        <begin position="1"/>
        <end position="25"/>
    </location>
</feature>
<feature type="domain" description="TonB-dependent receptor plug" evidence="9">
    <location>
        <begin position="119"/>
        <end position="223"/>
    </location>
</feature>
<dbReference type="Gene3D" id="2.170.130.10">
    <property type="entry name" value="TonB-dependent receptor, plug domain"/>
    <property type="match status" value="1"/>
</dbReference>
<evidence type="ECO:0000256" key="6">
    <source>
        <dbReference type="ARBA" id="ARBA00023237"/>
    </source>
</evidence>
<gene>
    <name evidence="10" type="ORF">JI741_22950</name>
</gene>
<reference evidence="10 11" key="1">
    <citation type="submission" date="2021-01" db="EMBL/GenBank/DDBJ databases">
        <title>Chryseolinea sp. Jin1 Genome sequencing and assembly.</title>
        <authorList>
            <person name="Kim I."/>
        </authorList>
    </citation>
    <scope>NUCLEOTIDE SEQUENCE [LARGE SCALE GENOMIC DNA]</scope>
    <source>
        <strain evidence="10 11">Jin1</strain>
    </source>
</reference>
<dbReference type="Gene3D" id="2.40.170.20">
    <property type="entry name" value="TonB-dependent receptor, beta-barrel domain"/>
    <property type="match status" value="1"/>
</dbReference>
<evidence type="ECO:0000256" key="1">
    <source>
        <dbReference type="ARBA" id="ARBA00004571"/>
    </source>
</evidence>
<dbReference type="SUPFAM" id="SSF56935">
    <property type="entry name" value="Porins"/>
    <property type="match status" value="1"/>
</dbReference>
<dbReference type="Gene3D" id="2.60.40.1120">
    <property type="entry name" value="Carboxypeptidase-like, regulatory domain"/>
    <property type="match status" value="1"/>
</dbReference>
<dbReference type="InterPro" id="IPR023996">
    <property type="entry name" value="TonB-dep_OMP_SusC/RagA"/>
</dbReference>
<dbReference type="InterPro" id="IPR008969">
    <property type="entry name" value="CarboxyPept-like_regulatory"/>
</dbReference>
<evidence type="ECO:0000313" key="11">
    <source>
        <dbReference type="Proteomes" id="UP000613030"/>
    </source>
</evidence>
<sequence>MKKLYKRVSLSLAAMLMLLASVALAQERVVTGTVADESGNTMPGVNVILKGTAKGTVTDADGKFSLPVPGDNAVLLITFVGYGTTEVQVGTQTSIEVNMQPDLTSLDEVVVTGYSIDKRRELTGSVSTVKTKDLTVSPTGNVEQLLQGRVAGVTVITNGQPGTTSQIRVRGFGGFKNNQPLYVVDGVPTDDVSFLNPDDIETTTVLKDAASASIYGARAASGVIVYTTKKGKKGQKLNVTYDNMFGYSLPGKGLSMMNPQDFADWTWNAIKNTENANAAAANRAPNYAQAIADFKHPQFGTGLTPVIPDYINVGGTSGVVGAVNLDAEFQKYNVDPRNGSIYQVVAANKSGTDWYKEITGPAPVFRQTLGVAGGGDTHRFYIGLSQQSQEGILKNNSFKRYAVRANSEFDVLPNLRFGENLQFTLLQRLGLSGGDGGRGIAADENDILSAFRMPSIIPVYDVFGGYAGTAAKGFNNPRNPVAARDGQGQNSGFQPGGFGNIYLELDVVPGLTLRTSIGGSYSNYFYRNFTRWQYENSENNSAFGYQQGQGYTYSYTFTNTASYKKTFGDHGVEVLLGQEALNIGNSDDETQNGLNPFVWDPDYINITATNSRQANGAFVSGVRFASLFGSVKYSFKEKYILSGVVRRDGSSVFSANNRYGVFPAVSAAWRISAEPFMQSMSFISDLKIRGGWGVMGNSKSLDPNNSNTLFYGTVGNSGYDIGGTNSSANVGFYRTRIGNQDTKWEENVTTNIGIDGQFFGGKLDVIIDFWKKDTKGLLYEKPIVASVGTGAQVPSVNAARMLNRGIDIFLGNKGTIATGLGYEVAFSGSFLHNEISSIGDGETYLTTVNPGFRGINPIRNQLGQSISAFYGYKVVGLFHNAEEVSAAPTQSGAAPGRFRYADLSGPNGVPDGVIDDKDRTFLGSPVPKFTGGFNFTLRYSNFDLAVYLYASLGNKIFNQSRWFTDFYPSFQGAAISNRVKDSWTPTNTEGSIPVFESASNFSTNTQSNSFYVENGSYLRMQNITLGYTVPQAVLDRLKMTKLRFYISANNLFTITGYSGLDPAVGGAADTNFGIDVGNYPVTKGFTGGLNIAF</sequence>
<keyword evidence="3 7" id="KW-1134">Transmembrane beta strand</keyword>
<keyword evidence="6 7" id="KW-0998">Cell outer membrane</keyword>
<dbReference type="Pfam" id="PF13715">
    <property type="entry name" value="CarbopepD_reg_2"/>
    <property type="match status" value="1"/>
</dbReference>
<evidence type="ECO:0000313" key="10">
    <source>
        <dbReference type="EMBL" id="MBL0744110.1"/>
    </source>
</evidence>
<dbReference type="InterPro" id="IPR039426">
    <property type="entry name" value="TonB-dep_rcpt-like"/>
</dbReference>
<evidence type="ECO:0000256" key="4">
    <source>
        <dbReference type="ARBA" id="ARBA00022692"/>
    </source>
</evidence>
<keyword evidence="4 7" id="KW-0812">Transmembrane</keyword>
<evidence type="ECO:0000256" key="8">
    <source>
        <dbReference type="SAM" id="SignalP"/>
    </source>
</evidence>
<evidence type="ECO:0000256" key="7">
    <source>
        <dbReference type="PROSITE-ProRule" id="PRU01360"/>
    </source>
</evidence>
<evidence type="ECO:0000256" key="3">
    <source>
        <dbReference type="ARBA" id="ARBA00022452"/>
    </source>
</evidence>
<dbReference type="RefSeq" id="WP_202013757.1">
    <property type="nucleotide sequence ID" value="NZ_JAERRB010000009.1"/>
</dbReference>
<dbReference type="InterPro" id="IPR012910">
    <property type="entry name" value="Plug_dom"/>
</dbReference>
<dbReference type="InterPro" id="IPR036942">
    <property type="entry name" value="Beta-barrel_TonB_sf"/>
</dbReference>
<protein>
    <submittedName>
        <fullName evidence="10">TonB-dependent receptor</fullName>
    </submittedName>
</protein>
<dbReference type="NCBIfam" id="TIGR04056">
    <property type="entry name" value="OMP_RagA_SusC"/>
    <property type="match status" value="1"/>
</dbReference>
<dbReference type="EMBL" id="JAERRB010000009">
    <property type="protein sequence ID" value="MBL0744110.1"/>
    <property type="molecule type" value="Genomic_DNA"/>
</dbReference>
<accession>A0ABS1KXP9</accession>
<dbReference type="PROSITE" id="PS52016">
    <property type="entry name" value="TONB_DEPENDENT_REC_3"/>
    <property type="match status" value="1"/>
</dbReference>
<keyword evidence="8" id="KW-0732">Signal</keyword>
<dbReference type="Pfam" id="PF07715">
    <property type="entry name" value="Plug"/>
    <property type="match status" value="1"/>
</dbReference>
<keyword evidence="10" id="KW-0675">Receptor</keyword>
<feature type="chain" id="PRO_5045834359" evidence="8">
    <location>
        <begin position="26"/>
        <end position="1093"/>
    </location>
</feature>
<evidence type="ECO:0000256" key="2">
    <source>
        <dbReference type="ARBA" id="ARBA00022448"/>
    </source>
</evidence>
<keyword evidence="5 7" id="KW-0472">Membrane</keyword>
<organism evidence="10 11">
    <name type="scientific">Chryseolinea lacunae</name>
    <dbReference type="NCBI Taxonomy" id="2801331"/>
    <lineage>
        <taxon>Bacteria</taxon>
        <taxon>Pseudomonadati</taxon>
        <taxon>Bacteroidota</taxon>
        <taxon>Cytophagia</taxon>
        <taxon>Cytophagales</taxon>
        <taxon>Fulvivirgaceae</taxon>
        <taxon>Chryseolinea</taxon>
    </lineage>
</organism>
<dbReference type="Proteomes" id="UP000613030">
    <property type="component" value="Unassembled WGS sequence"/>
</dbReference>
<evidence type="ECO:0000259" key="9">
    <source>
        <dbReference type="Pfam" id="PF07715"/>
    </source>
</evidence>
<keyword evidence="2 7" id="KW-0813">Transport</keyword>